<evidence type="ECO:0000256" key="1">
    <source>
        <dbReference type="ARBA" id="ARBA00004141"/>
    </source>
</evidence>
<dbReference type="FunCoup" id="A0A161TG84">
    <property type="interactions" value="176"/>
</dbReference>
<dbReference type="InParanoid" id="A0A161TG84"/>
<dbReference type="PANTHER" id="PTHR31201">
    <property type="entry name" value="OS01G0585100 PROTEIN"/>
    <property type="match status" value="1"/>
</dbReference>
<feature type="transmembrane region" description="Helical" evidence="14">
    <location>
        <begin position="329"/>
        <end position="352"/>
    </location>
</feature>
<sequence>MSDPIAIHGSKSNSEPALNEATEITSSVGTTDTVISGHDDDLLAPSDKASGISSPPSPRLSRNGSFSDKSSSHEDWDPFPPIERLTLFDILDNLALPQRLERLQNTIQAQTERVRRHREKLKSTSMNARDLVVDEWRRRVPAPEEQLEKYRKRMRDSVDKLGRRWNDTKAVTTREKISFIGGVLNIFISGYLIGARPESFYLWYTWQLLYYMPIRYYSYHKKGWHYFLADLCYFTNLLAFLSFWVAPRSKRLFISTFCLAYGNNAVAIAMWRNSLVFHSLDKVTSLFIHIMPPVALHCIVHLMPPEFQKQRFPAVYAIKTSPPGSKEHYSLLAMMIWATVPYIIWQLSYHFLITVRRREKIAAGRPTSFTWLRKSYAKTWIGKTVLSLPHVLQEPAFMLIQYGYALCTIIPCPLWFWYRWPSAIFLLVVFTWSVYNGATYYIDVFGKRFQNELEQLRKDVAKWQTSPAMTASSQPRQKSEASDHNAGDLQSANVEGTAEENGSISKKDGTRRTSIDNIPLLDSKNEGPTGSDIGIQDIVRERK</sequence>
<keyword evidence="12" id="KW-0012">Acyltransferase</keyword>
<name>A0A161TG84_XYLHT</name>
<keyword evidence="16" id="KW-1185">Reference proteome</keyword>
<evidence type="ECO:0000256" key="4">
    <source>
        <dbReference type="ARBA" id="ARBA00022516"/>
    </source>
</evidence>
<feature type="transmembrane region" description="Helical" evidence="14">
    <location>
        <begin position="177"/>
        <end position="194"/>
    </location>
</feature>
<dbReference type="GO" id="GO:0006656">
    <property type="term" value="P:phosphatidylcholine biosynthetic process"/>
    <property type="evidence" value="ECO:0007669"/>
    <property type="project" value="TreeGrafter"/>
</dbReference>
<feature type="compositionally biased region" description="Polar residues" evidence="13">
    <location>
        <begin position="10"/>
        <end position="34"/>
    </location>
</feature>
<keyword evidence="7 14" id="KW-1133">Transmembrane helix</keyword>
<reference evidence="15 16" key="1">
    <citation type="journal article" date="2016" name="Fungal Biol.">
        <title>The genome of Xylona heveae provides a window into fungal endophytism.</title>
        <authorList>
            <person name="Gazis R."/>
            <person name="Kuo A."/>
            <person name="Riley R."/>
            <person name="LaButti K."/>
            <person name="Lipzen A."/>
            <person name="Lin J."/>
            <person name="Amirebrahimi M."/>
            <person name="Hesse C.N."/>
            <person name="Spatafora J.W."/>
            <person name="Henrissat B."/>
            <person name="Hainaut M."/>
            <person name="Grigoriev I.V."/>
            <person name="Hibbett D.S."/>
        </authorList>
    </citation>
    <scope>NUCLEOTIDE SEQUENCE [LARGE SCALE GENOMIC DNA]</scope>
    <source>
        <strain evidence="15 16">TC161</strain>
    </source>
</reference>
<proteinExistence type="inferred from homology"/>
<feature type="transmembrane region" description="Helical" evidence="14">
    <location>
        <begin position="224"/>
        <end position="246"/>
    </location>
</feature>
<feature type="region of interest" description="Disordered" evidence="13">
    <location>
        <begin position="1"/>
        <end position="78"/>
    </location>
</feature>
<evidence type="ECO:0000256" key="7">
    <source>
        <dbReference type="ARBA" id="ARBA00022989"/>
    </source>
</evidence>
<dbReference type="STRING" id="1328760.A0A161TG84"/>
<evidence type="ECO:0000256" key="8">
    <source>
        <dbReference type="ARBA" id="ARBA00023098"/>
    </source>
</evidence>
<feature type="compositionally biased region" description="Polar residues" evidence="13">
    <location>
        <begin position="465"/>
        <end position="476"/>
    </location>
</feature>
<protein>
    <recommendedName>
        <fullName evidence="3">Glycerophosphocholine acyltransferase 1</fullName>
    </recommendedName>
</protein>
<dbReference type="OrthoDB" id="406287at2759"/>
<comment type="similarity">
    <text evidence="2">Belongs to the GPC1 family.</text>
</comment>
<feature type="transmembrane region" description="Helical" evidence="14">
    <location>
        <begin position="396"/>
        <end position="418"/>
    </location>
</feature>
<dbReference type="EMBL" id="KV407455">
    <property type="protein sequence ID" value="KZF25137.1"/>
    <property type="molecule type" value="Genomic_DNA"/>
</dbReference>
<dbReference type="AlphaFoldDB" id="A0A161TG84"/>
<evidence type="ECO:0000256" key="9">
    <source>
        <dbReference type="ARBA" id="ARBA00023136"/>
    </source>
</evidence>
<evidence type="ECO:0000256" key="5">
    <source>
        <dbReference type="ARBA" id="ARBA00022679"/>
    </source>
</evidence>
<keyword evidence="6 14" id="KW-0812">Transmembrane</keyword>
<evidence type="ECO:0000256" key="14">
    <source>
        <dbReference type="SAM" id="Phobius"/>
    </source>
</evidence>
<feature type="compositionally biased region" description="Polar residues" evidence="13">
    <location>
        <begin position="488"/>
        <end position="504"/>
    </location>
</feature>
<feature type="compositionally biased region" description="Polar residues" evidence="13">
    <location>
        <begin position="60"/>
        <end position="69"/>
    </location>
</feature>
<evidence type="ECO:0000256" key="3">
    <source>
        <dbReference type="ARBA" id="ARBA00019082"/>
    </source>
</evidence>
<keyword evidence="11" id="KW-1208">Phospholipid metabolism</keyword>
<accession>A0A161TG84</accession>
<dbReference type="Pfam" id="PF10998">
    <property type="entry name" value="DUF2838"/>
    <property type="match status" value="1"/>
</dbReference>
<dbReference type="OMA" id="WKRRVPT"/>
<organism evidence="15 16">
    <name type="scientific">Xylona heveae (strain CBS 132557 / TC161)</name>
    <dbReference type="NCBI Taxonomy" id="1328760"/>
    <lineage>
        <taxon>Eukaryota</taxon>
        <taxon>Fungi</taxon>
        <taxon>Dikarya</taxon>
        <taxon>Ascomycota</taxon>
        <taxon>Pezizomycotina</taxon>
        <taxon>Xylonomycetes</taxon>
        <taxon>Xylonales</taxon>
        <taxon>Xylonaceae</taxon>
        <taxon>Xylona</taxon>
    </lineage>
</organism>
<dbReference type="RefSeq" id="XP_018190692.1">
    <property type="nucleotide sequence ID" value="XM_018331806.1"/>
</dbReference>
<evidence type="ECO:0000313" key="15">
    <source>
        <dbReference type="EMBL" id="KZF25137.1"/>
    </source>
</evidence>
<dbReference type="GO" id="GO:0016020">
    <property type="term" value="C:membrane"/>
    <property type="evidence" value="ECO:0007669"/>
    <property type="project" value="UniProtKB-SubCell"/>
</dbReference>
<dbReference type="GeneID" id="28896943"/>
<dbReference type="Proteomes" id="UP000076632">
    <property type="component" value="Unassembled WGS sequence"/>
</dbReference>
<gene>
    <name evidence="15" type="ORF">L228DRAFT_243930</name>
</gene>
<evidence type="ECO:0000256" key="6">
    <source>
        <dbReference type="ARBA" id="ARBA00022692"/>
    </source>
</evidence>
<evidence type="ECO:0000256" key="10">
    <source>
        <dbReference type="ARBA" id="ARBA00023209"/>
    </source>
</evidence>
<feature type="compositionally biased region" description="Basic and acidic residues" evidence="13">
    <location>
        <begin position="505"/>
        <end position="514"/>
    </location>
</feature>
<feature type="transmembrane region" description="Helical" evidence="14">
    <location>
        <begin position="424"/>
        <end position="442"/>
    </location>
</feature>
<dbReference type="PANTHER" id="PTHR31201:SF1">
    <property type="entry name" value="GLYCEROPHOSPHOCHOLINE ACYLTRANSFERASE 1"/>
    <property type="match status" value="1"/>
</dbReference>
<dbReference type="GO" id="GO:0016746">
    <property type="term" value="F:acyltransferase activity"/>
    <property type="evidence" value="ECO:0007669"/>
    <property type="project" value="UniProtKB-KW"/>
</dbReference>
<keyword evidence="9 14" id="KW-0472">Membrane</keyword>
<evidence type="ECO:0000256" key="2">
    <source>
        <dbReference type="ARBA" id="ARBA00006675"/>
    </source>
</evidence>
<keyword evidence="5" id="KW-0808">Transferase</keyword>
<comment type="subcellular location">
    <subcellularLocation>
        <location evidence="1">Membrane</location>
        <topology evidence="1">Multi-pass membrane protein</topology>
    </subcellularLocation>
</comment>
<dbReference type="InterPro" id="IPR021261">
    <property type="entry name" value="GPCAT"/>
</dbReference>
<feature type="compositionally biased region" description="Basic and acidic residues" evidence="13">
    <location>
        <begin position="477"/>
        <end position="486"/>
    </location>
</feature>
<keyword evidence="4" id="KW-0444">Lipid biosynthesis</keyword>
<evidence type="ECO:0000256" key="12">
    <source>
        <dbReference type="ARBA" id="ARBA00023315"/>
    </source>
</evidence>
<evidence type="ECO:0000313" key="16">
    <source>
        <dbReference type="Proteomes" id="UP000076632"/>
    </source>
</evidence>
<evidence type="ECO:0000256" key="11">
    <source>
        <dbReference type="ARBA" id="ARBA00023264"/>
    </source>
</evidence>
<feature type="region of interest" description="Disordered" evidence="13">
    <location>
        <begin position="465"/>
        <end position="543"/>
    </location>
</feature>
<keyword evidence="10" id="KW-0594">Phospholipid biosynthesis</keyword>
<evidence type="ECO:0000256" key="13">
    <source>
        <dbReference type="SAM" id="MobiDB-lite"/>
    </source>
</evidence>
<keyword evidence="8" id="KW-0443">Lipid metabolism</keyword>
<feature type="transmembrane region" description="Helical" evidence="14">
    <location>
        <begin position="252"/>
        <end position="271"/>
    </location>
</feature>